<keyword evidence="1" id="KW-1185">Reference proteome</keyword>
<accession>A0A915DWH8</accession>
<reference evidence="2" key="1">
    <citation type="submission" date="2022-11" db="UniProtKB">
        <authorList>
            <consortium name="WormBaseParasite"/>
        </authorList>
    </citation>
    <scope>IDENTIFICATION</scope>
</reference>
<sequence>MSRAKKKATSASCLESASLLLREEAGSNRLHKKYSKNLAAKKFGVDRARVIEWVKQEDAAILFFPLLLDDDCFANS</sequence>
<name>A0A915DWH8_9BILA</name>
<evidence type="ECO:0000313" key="1">
    <source>
        <dbReference type="Proteomes" id="UP000887574"/>
    </source>
</evidence>
<protein>
    <submittedName>
        <fullName evidence="2">Brinker DNA-binding domain-containing protein</fullName>
    </submittedName>
</protein>
<evidence type="ECO:0000313" key="2">
    <source>
        <dbReference type="WBParaSite" id="jg23483"/>
    </source>
</evidence>
<proteinExistence type="predicted"/>
<dbReference type="Proteomes" id="UP000887574">
    <property type="component" value="Unplaced"/>
</dbReference>
<organism evidence="1 2">
    <name type="scientific">Ditylenchus dipsaci</name>
    <dbReference type="NCBI Taxonomy" id="166011"/>
    <lineage>
        <taxon>Eukaryota</taxon>
        <taxon>Metazoa</taxon>
        <taxon>Ecdysozoa</taxon>
        <taxon>Nematoda</taxon>
        <taxon>Chromadorea</taxon>
        <taxon>Rhabditida</taxon>
        <taxon>Tylenchina</taxon>
        <taxon>Tylenchomorpha</taxon>
        <taxon>Sphaerularioidea</taxon>
        <taxon>Anguinidae</taxon>
        <taxon>Anguininae</taxon>
        <taxon>Ditylenchus</taxon>
    </lineage>
</organism>
<dbReference type="WBParaSite" id="jg23483">
    <property type="protein sequence ID" value="jg23483"/>
    <property type="gene ID" value="jg23483"/>
</dbReference>
<dbReference type="AlphaFoldDB" id="A0A915DWH8"/>